<proteinExistence type="predicted"/>
<feature type="compositionally biased region" description="Basic and acidic residues" evidence="2">
    <location>
        <begin position="1"/>
        <end position="11"/>
    </location>
</feature>
<feature type="compositionally biased region" description="Low complexity" evidence="2">
    <location>
        <begin position="139"/>
        <end position="156"/>
    </location>
</feature>
<dbReference type="RefSeq" id="XP_030992689.1">
    <property type="nucleotide sequence ID" value="XM_031142823.1"/>
</dbReference>
<accession>A0A507B1X3</accession>
<dbReference type="STRING" id="1093900.A0A507B1X3"/>
<evidence type="ECO:0000313" key="4">
    <source>
        <dbReference type="Proteomes" id="UP000319257"/>
    </source>
</evidence>
<feature type="compositionally biased region" description="Low complexity" evidence="2">
    <location>
        <begin position="96"/>
        <end position="116"/>
    </location>
</feature>
<evidence type="ECO:0000256" key="2">
    <source>
        <dbReference type="SAM" id="MobiDB-lite"/>
    </source>
</evidence>
<organism evidence="3 4">
    <name type="scientific">Thyridium curvatum</name>
    <dbReference type="NCBI Taxonomy" id="1093900"/>
    <lineage>
        <taxon>Eukaryota</taxon>
        <taxon>Fungi</taxon>
        <taxon>Dikarya</taxon>
        <taxon>Ascomycota</taxon>
        <taxon>Pezizomycotina</taxon>
        <taxon>Sordariomycetes</taxon>
        <taxon>Sordariomycetidae</taxon>
        <taxon>Thyridiales</taxon>
        <taxon>Thyridiaceae</taxon>
        <taxon>Thyridium</taxon>
    </lineage>
</organism>
<dbReference type="InParanoid" id="A0A507B1X3"/>
<comment type="caution">
    <text evidence="3">The sequence shown here is derived from an EMBL/GenBank/DDBJ whole genome shotgun (WGS) entry which is preliminary data.</text>
</comment>
<dbReference type="GeneID" id="41975462"/>
<dbReference type="Proteomes" id="UP000319257">
    <property type="component" value="Unassembled WGS sequence"/>
</dbReference>
<name>A0A507B1X3_9PEZI</name>
<feature type="coiled-coil region" evidence="1">
    <location>
        <begin position="218"/>
        <end position="264"/>
    </location>
</feature>
<gene>
    <name evidence="3" type="ORF">E0L32_008015</name>
</gene>
<keyword evidence="1" id="KW-0175">Coiled coil</keyword>
<dbReference type="AlphaFoldDB" id="A0A507B1X3"/>
<dbReference type="EMBL" id="SKBQ01000051">
    <property type="protein sequence ID" value="TPX10978.1"/>
    <property type="molecule type" value="Genomic_DNA"/>
</dbReference>
<feature type="coiled-coil region" evidence="1">
    <location>
        <begin position="166"/>
        <end position="193"/>
    </location>
</feature>
<feature type="compositionally biased region" description="Low complexity" evidence="2">
    <location>
        <begin position="14"/>
        <end position="72"/>
    </location>
</feature>
<feature type="region of interest" description="Disordered" evidence="2">
    <location>
        <begin position="1"/>
        <end position="156"/>
    </location>
</feature>
<dbReference type="OrthoDB" id="5328813at2759"/>
<keyword evidence="4" id="KW-1185">Reference proteome</keyword>
<evidence type="ECO:0000256" key="1">
    <source>
        <dbReference type="SAM" id="Coils"/>
    </source>
</evidence>
<protein>
    <submittedName>
        <fullName evidence="3">Uncharacterized protein</fullName>
    </submittedName>
</protein>
<evidence type="ECO:0000313" key="3">
    <source>
        <dbReference type="EMBL" id="TPX10978.1"/>
    </source>
</evidence>
<sequence>MSPSGDKDKRRGGSSSTSSSSHHVLRTTGSTSAATSSTTAGAGAASSSSAARPSNTGNNSSSNTASANNIIIAPPPRVAFSGSNPTANSTPPPDDPSSTGTSASASSGPGPAAAGSRTHSSSPKAREGAHLHRAHSHSHQQQQQQQQQQQHHAAAAAAASASIQLVKEKDLRIASLERELSVMEAEFSRELDRLSHNESETASFWQAKHSALNQQFLRADTELRLLRAEVELREAERDELRSGFEAARREAREHEGQARELRAQVRGLKEWVSVSTRSGGQQTSDEVFGEGMARLGNGLQNWVIVNFRRAKLGASAAVYHIKDIGRACARCIFYRSVQGADGTVHGNRIAPIIIGEHEWKADHPVPVANSPASVRQWRSMTLTMLQKDSAQKMQAETLSTIEDVILKVNTILDAITDAKATEARDQALRGLVQSAVELSRLLVVQKAVFKVFMPEILPHQQTTFDSLTMEEIGGQDEEGLEQREVSCVTFPGIIKWGDETGKFSERDGNPPHHPIALSAWQTVRSAITTVYRMASNAEPSAGFVANAVAYALKTSSPGSHDLSVLGKVRESMVPAPWAAATVLALALILQTGSPPRPISHGPLGV</sequence>
<reference evidence="3 4" key="1">
    <citation type="submission" date="2019-06" db="EMBL/GenBank/DDBJ databases">
        <title>Draft genome sequence of the filamentous fungus Phialemoniopsis curvata isolated from diesel fuel.</title>
        <authorList>
            <person name="Varaljay V.A."/>
            <person name="Lyon W.J."/>
            <person name="Crouch A.L."/>
            <person name="Drake C.E."/>
            <person name="Hollomon J.M."/>
            <person name="Nadeau L.J."/>
            <person name="Nunn H.S."/>
            <person name="Stevenson B.S."/>
            <person name="Bojanowski C.L."/>
            <person name="Crookes-Goodson W.J."/>
        </authorList>
    </citation>
    <scope>NUCLEOTIDE SEQUENCE [LARGE SCALE GENOMIC DNA]</scope>
    <source>
        <strain evidence="3 4">D216</strain>
    </source>
</reference>